<name>A0A7S1TFI6_9RHOD</name>
<dbReference type="AlphaFoldDB" id="A0A7S1TFI6"/>
<evidence type="ECO:0000313" key="1">
    <source>
        <dbReference type="EMBL" id="CAD9234546.1"/>
    </source>
</evidence>
<gene>
    <name evidence="1" type="ORF">CCAE0312_LOCUS6635</name>
</gene>
<protein>
    <submittedName>
        <fullName evidence="1">Uncharacterized protein</fullName>
    </submittedName>
</protein>
<proteinExistence type="predicted"/>
<reference evidence="1" key="1">
    <citation type="submission" date="2021-01" db="EMBL/GenBank/DDBJ databases">
        <authorList>
            <person name="Corre E."/>
            <person name="Pelletier E."/>
            <person name="Niang G."/>
            <person name="Scheremetjew M."/>
            <person name="Finn R."/>
            <person name="Kale V."/>
            <person name="Holt S."/>
            <person name="Cochrane G."/>
            <person name="Meng A."/>
            <person name="Brown T."/>
            <person name="Cohen L."/>
        </authorList>
    </citation>
    <scope>NUCLEOTIDE SEQUENCE</scope>
    <source>
        <strain evidence="1">SAG 36.94</strain>
    </source>
</reference>
<sequence length="123" mass="13897">MDDTGPHRINNDHVPFLSQAWCIRFRRASFPIGDQALRPILEKIASEILNMSRFLQSWMMEDLQKSNGHAIDHLGREIGRQGNGCKLDLDVFRDFATVEGGTASVIRSTRGLDEDKAQQEAND</sequence>
<dbReference type="EMBL" id="HBGH01011941">
    <property type="protein sequence ID" value="CAD9234546.1"/>
    <property type="molecule type" value="Transcribed_RNA"/>
</dbReference>
<accession>A0A7S1TFI6</accession>
<organism evidence="1">
    <name type="scientific">Compsopogon caeruleus</name>
    <dbReference type="NCBI Taxonomy" id="31354"/>
    <lineage>
        <taxon>Eukaryota</taxon>
        <taxon>Rhodophyta</taxon>
        <taxon>Compsopogonophyceae</taxon>
        <taxon>Compsopogonales</taxon>
        <taxon>Compsopogonaceae</taxon>
        <taxon>Compsopogon</taxon>
    </lineage>
</organism>